<feature type="compositionally biased region" description="Basic and acidic residues" evidence="1">
    <location>
        <begin position="229"/>
        <end position="256"/>
    </location>
</feature>
<feature type="compositionally biased region" description="Basic and acidic residues" evidence="1">
    <location>
        <begin position="207"/>
        <end position="220"/>
    </location>
</feature>
<feature type="compositionally biased region" description="Basic and acidic residues" evidence="1">
    <location>
        <begin position="65"/>
        <end position="78"/>
    </location>
</feature>
<dbReference type="EMBL" id="OC322057">
    <property type="protein sequence ID" value="CAD7411161.1"/>
    <property type="molecule type" value="Genomic_DNA"/>
</dbReference>
<feature type="region of interest" description="Disordered" evidence="1">
    <location>
        <begin position="1"/>
        <end position="112"/>
    </location>
</feature>
<feature type="compositionally biased region" description="Basic and acidic residues" evidence="1">
    <location>
        <begin position="1"/>
        <end position="20"/>
    </location>
</feature>
<protein>
    <submittedName>
        <fullName evidence="2">Uncharacterized protein</fullName>
    </submittedName>
</protein>
<accession>A0A7R9H718</accession>
<sequence length="447" mass="47900">MSGEKADLKKDNAVDTVNKESEDDSPQSRGGRRNVGKRVSTIARTAQEGEAILKVSASSIRQGLGHKEEGGGTEVENRRRTRSSTRGVAPTPPPPAKREKRTPPTGGRGTPVILQLLHANQPDKECIVESGSPVPLLFHILLLVTVARNAQQVFKNVIPQTTSVLAECSRRGRPKKDEEEKAESEEQDAVSSNESNDKGSSKAGPEPQEKKAAEESSKMEVDDEEDDKEEKKKVNSDEVTEDKTAPAPDKPEEKVEPSATSNEVTSKPSGDSAPVTPKKLEAVVDKEAEKVSSPAAPENNGTESAEEVPREEEAKEKSVVAKSDAPATEEKNTAADKQQSAQPAAAETPTNAEAAAAEPQVANSARKKHRWFGQEVATGEMCSFLAGTSTPSFCSNGGLCPNYFCYRSLDTAHGLTISHPITIVFHSRLATECGCSGRLLAALRGRY</sequence>
<feature type="compositionally biased region" description="Basic and acidic residues" evidence="1">
    <location>
        <begin position="278"/>
        <end position="290"/>
    </location>
</feature>
<reference evidence="2" key="1">
    <citation type="submission" date="2020-11" db="EMBL/GenBank/DDBJ databases">
        <authorList>
            <person name="Tran Van P."/>
        </authorList>
    </citation>
    <scope>NUCLEOTIDE SEQUENCE</scope>
</reference>
<proteinExistence type="predicted"/>
<evidence type="ECO:0000313" key="2">
    <source>
        <dbReference type="EMBL" id="CAD7411161.1"/>
    </source>
</evidence>
<feature type="compositionally biased region" description="Basic and acidic residues" evidence="1">
    <location>
        <begin position="307"/>
        <end position="319"/>
    </location>
</feature>
<dbReference type="AlphaFoldDB" id="A0A7R9H718"/>
<evidence type="ECO:0000256" key="1">
    <source>
        <dbReference type="SAM" id="MobiDB-lite"/>
    </source>
</evidence>
<gene>
    <name evidence="2" type="ORF">TCEB3V08_LOCUS10818</name>
</gene>
<organism evidence="2">
    <name type="scientific">Timema cristinae</name>
    <name type="common">Walking stick</name>
    <dbReference type="NCBI Taxonomy" id="61476"/>
    <lineage>
        <taxon>Eukaryota</taxon>
        <taxon>Metazoa</taxon>
        <taxon>Ecdysozoa</taxon>
        <taxon>Arthropoda</taxon>
        <taxon>Hexapoda</taxon>
        <taxon>Insecta</taxon>
        <taxon>Pterygota</taxon>
        <taxon>Neoptera</taxon>
        <taxon>Polyneoptera</taxon>
        <taxon>Phasmatodea</taxon>
        <taxon>Timematodea</taxon>
        <taxon>Timematoidea</taxon>
        <taxon>Timematidae</taxon>
        <taxon>Timema</taxon>
    </lineage>
</organism>
<feature type="region of interest" description="Disordered" evidence="1">
    <location>
        <begin position="166"/>
        <end position="362"/>
    </location>
</feature>
<name>A0A7R9H718_TIMCR</name>
<feature type="compositionally biased region" description="Low complexity" evidence="1">
    <location>
        <begin position="341"/>
        <end position="362"/>
    </location>
</feature>
<feature type="compositionally biased region" description="Polar residues" evidence="1">
    <location>
        <begin position="258"/>
        <end position="269"/>
    </location>
</feature>